<dbReference type="PANTHER" id="PTHR24031">
    <property type="entry name" value="RNA HELICASE"/>
    <property type="match status" value="1"/>
</dbReference>
<dbReference type="InterPro" id="IPR014001">
    <property type="entry name" value="Helicase_ATP-bd"/>
</dbReference>
<evidence type="ECO:0000256" key="3">
    <source>
        <dbReference type="ARBA" id="ARBA00022840"/>
    </source>
</evidence>
<dbReference type="InterPro" id="IPR011545">
    <property type="entry name" value="DEAD/DEAH_box_helicase_dom"/>
</dbReference>
<dbReference type="PROSITE" id="PS51192">
    <property type="entry name" value="HELICASE_ATP_BIND_1"/>
    <property type="match status" value="1"/>
</dbReference>
<keyword evidence="1 4" id="KW-0547">Nucleotide-binding</keyword>
<feature type="compositionally biased region" description="Basic and acidic residues" evidence="5">
    <location>
        <begin position="1"/>
        <end position="35"/>
    </location>
</feature>
<dbReference type="SMART" id="SM00487">
    <property type="entry name" value="DEXDc"/>
    <property type="match status" value="1"/>
</dbReference>
<dbReference type="Pfam" id="PF00270">
    <property type="entry name" value="DEAD"/>
    <property type="match status" value="1"/>
</dbReference>
<proteinExistence type="inferred from homology"/>
<accession>A0A8C9H5Z8</accession>
<keyword evidence="4" id="KW-0694">RNA-binding</keyword>
<dbReference type="AlphaFoldDB" id="A0A8C9H5Z8"/>
<comment type="domain">
    <text evidence="4">The Q motif is unique to and characteristic of the DEAD box family of RNA helicases and controls ATP binding and hydrolysis.</text>
</comment>
<protein>
    <recommendedName>
        <fullName evidence="4">ATP-dependent RNA helicase</fullName>
        <ecNumber evidence="4">3.6.4.13</ecNumber>
    </recommendedName>
</protein>
<feature type="domain" description="Helicase ATP-binding" evidence="6">
    <location>
        <begin position="117"/>
        <end position="337"/>
    </location>
</feature>
<evidence type="ECO:0000256" key="4">
    <source>
        <dbReference type="RuleBase" id="RU365068"/>
    </source>
</evidence>
<dbReference type="EC" id="3.6.4.13" evidence="4"/>
<keyword evidence="4" id="KW-0347">Helicase</keyword>
<name>A0A8C9H5Z8_9PRIM</name>
<dbReference type="SUPFAM" id="SSF52540">
    <property type="entry name" value="P-loop containing nucleoside triphosphate hydrolases"/>
    <property type="match status" value="1"/>
</dbReference>
<keyword evidence="8" id="KW-1185">Reference proteome</keyword>
<dbReference type="GO" id="GO:0005524">
    <property type="term" value="F:ATP binding"/>
    <property type="evidence" value="ECO:0007669"/>
    <property type="project" value="UniProtKB-UniRule"/>
</dbReference>
<dbReference type="InterPro" id="IPR027417">
    <property type="entry name" value="P-loop_NTPase"/>
</dbReference>
<dbReference type="GO" id="GO:0003724">
    <property type="term" value="F:RNA helicase activity"/>
    <property type="evidence" value="ECO:0007669"/>
    <property type="project" value="UniProtKB-EC"/>
</dbReference>
<evidence type="ECO:0000313" key="8">
    <source>
        <dbReference type="Proteomes" id="UP000694416"/>
    </source>
</evidence>
<dbReference type="Gene3D" id="3.40.50.300">
    <property type="entry name" value="P-loop containing nucleotide triphosphate hydrolases"/>
    <property type="match status" value="1"/>
</dbReference>
<evidence type="ECO:0000256" key="2">
    <source>
        <dbReference type="ARBA" id="ARBA00022801"/>
    </source>
</evidence>
<dbReference type="Proteomes" id="UP000694416">
    <property type="component" value="Unplaced"/>
</dbReference>
<evidence type="ECO:0000259" key="6">
    <source>
        <dbReference type="PROSITE" id="PS51192"/>
    </source>
</evidence>
<keyword evidence="3 4" id="KW-0067">ATP-binding</keyword>
<comment type="function">
    <text evidence="4">RNA helicase.</text>
</comment>
<dbReference type="GO" id="GO:0016787">
    <property type="term" value="F:hydrolase activity"/>
    <property type="evidence" value="ECO:0007669"/>
    <property type="project" value="UniProtKB-KW"/>
</dbReference>
<dbReference type="GO" id="GO:0003723">
    <property type="term" value="F:RNA binding"/>
    <property type="evidence" value="ECO:0007669"/>
    <property type="project" value="UniProtKB-UniRule"/>
</dbReference>
<evidence type="ECO:0000256" key="5">
    <source>
        <dbReference type="SAM" id="MobiDB-lite"/>
    </source>
</evidence>
<evidence type="ECO:0000256" key="1">
    <source>
        <dbReference type="ARBA" id="ARBA00022741"/>
    </source>
</evidence>
<comment type="catalytic activity">
    <reaction evidence="4">
        <text>ATP + H2O = ADP + phosphate + H(+)</text>
        <dbReference type="Rhea" id="RHEA:13065"/>
        <dbReference type="ChEBI" id="CHEBI:15377"/>
        <dbReference type="ChEBI" id="CHEBI:15378"/>
        <dbReference type="ChEBI" id="CHEBI:30616"/>
        <dbReference type="ChEBI" id="CHEBI:43474"/>
        <dbReference type="ChEBI" id="CHEBI:456216"/>
        <dbReference type="EC" id="3.6.4.13"/>
    </reaction>
</comment>
<sequence>MDKAKKQDNAQQSDEEKQSDEKKQSDEEKQLEKAKQLAKAKRLDKKKINEIRKTLSSNCRIIKVENEQIYIASWNSIKKNTPINSYIIDKLINKFLYTKFLPCQSTTLEYTLLYKNGSNSILNGDMYIEAPTGLGKTLCYVIPILDYYLSQNDNTFFCVILTPTEELVKQVTKVITMFDIKNLIISTIKPKTYNTNMCFDEINNENDFYKSHVNTNEQRFEQKNILITTTTKFEMLFYSNQNIFKKLKYLIIDEVDSILNMDFVNINIVVNALTKLVQQTENNIKYSSTSNNSYSNATDSNLLYKPKHFLQKILLSATICKVSNKLLSLNLYRPIFFYYILNYARNYEFYLHVLKKSDKLCNLIHLIQKTSPNGDKNILIFCNTEETVHFLFRFLTVYFSHVEKKLLQN</sequence>
<keyword evidence="2 4" id="KW-0378">Hydrolase</keyword>
<comment type="similarity">
    <text evidence="4">Belongs to the DEAD box helicase family.</text>
</comment>
<reference evidence="7" key="1">
    <citation type="submission" date="2025-05" db="UniProtKB">
        <authorList>
            <consortium name="Ensembl"/>
        </authorList>
    </citation>
    <scope>IDENTIFICATION</scope>
</reference>
<organism evidence="7 8">
    <name type="scientific">Piliocolobus tephrosceles</name>
    <name type="common">Ugandan red Colobus</name>
    <dbReference type="NCBI Taxonomy" id="591936"/>
    <lineage>
        <taxon>Eukaryota</taxon>
        <taxon>Metazoa</taxon>
        <taxon>Chordata</taxon>
        <taxon>Craniata</taxon>
        <taxon>Vertebrata</taxon>
        <taxon>Euteleostomi</taxon>
        <taxon>Mammalia</taxon>
        <taxon>Eutheria</taxon>
        <taxon>Euarchontoglires</taxon>
        <taxon>Primates</taxon>
        <taxon>Haplorrhini</taxon>
        <taxon>Catarrhini</taxon>
        <taxon>Cercopithecidae</taxon>
        <taxon>Colobinae</taxon>
        <taxon>Piliocolobus</taxon>
    </lineage>
</organism>
<evidence type="ECO:0000313" key="7">
    <source>
        <dbReference type="Ensembl" id="ENSPTEP00000012532.1"/>
    </source>
</evidence>
<dbReference type="Ensembl" id="ENSPTET00000018854.1">
    <property type="protein sequence ID" value="ENSPTEP00000012532.1"/>
    <property type="gene ID" value="ENSPTEG00000014060.1"/>
</dbReference>
<dbReference type="Ensembl" id="ENSPTET00000018807.1">
    <property type="protein sequence ID" value="ENSPTEP00000012500.1"/>
    <property type="gene ID" value="ENSPTEG00000014019.1"/>
</dbReference>
<feature type="region of interest" description="Disordered" evidence="5">
    <location>
        <begin position="1"/>
        <end position="38"/>
    </location>
</feature>